<accession>B4VU57</accession>
<keyword evidence="2" id="KW-1185">Reference proteome</keyword>
<evidence type="ECO:0000313" key="2">
    <source>
        <dbReference type="Proteomes" id="UP000003835"/>
    </source>
</evidence>
<reference evidence="1 2" key="1">
    <citation type="submission" date="2008-07" db="EMBL/GenBank/DDBJ databases">
        <authorList>
            <person name="Tandeau de Marsac N."/>
            <person name="Ferriera S."/>
            <person name="Johnson J."/>
            <person name="Kravitz S."/>
            <person name="Beeson K."/>
            <person name="Sutton G."/>
            <person name="Rogers Y.-H."/>
            <person name="Friedman R."/>
            <person name="Frazier M."/>
            <person name="Venter J.C."/>
        </authorList>
    </citation>
    <scope>NUCLEOTIDE SEQUENCE [LARGE SCALE GENOMIC DNA]</scope>
    <source>
        <strain evidence="1 2">PCC 7420</strain>
    </source>
</reference>
<organism evidence="1 2">
    <name type="scientific">Coleofasciculus chthonoplastes PCC 7420</name>
    <dbReference type="NCBI Taxonomy" id="118168"/>
    <lineage>
        <taxon>Bacteria</taxon>
        <taxon>Bacillati</taxon>
        <taxon>Cyanobacteriota</taxon>
        <taxon>Cyanophyceae</taxon>
        <taxon>Coleofasciculales</taxon>
        <taxon>Coleofasciculaceae</taxon>
        <taxon>Coleofasciculus</taxon>
    </lineage>
</organism>
<dbReference type="Proteomes" id="UP000003835">
    <property type="component" value="Unassembled WGS sequence"/>
</dbReference>
<evidence type="ECO:0000313" key="1">
    <source>
        <dbReference type="EMBL" id="EDX74653.1"/>
    </source>
</evidence>
<proteinExistence type="predicted"/>
<dbReference type="EMBL" id="DS989852">
    <property type="protein sequence ID" value="EDX74653.1"/>
    <property type="molecule type" value="Genomic_DNA"/>
</dbReference>
<sequence length="41" mass="4804">MLCFWLSLFQMNNILMLKDKMRSLNQIANCESSSHTSLILK</sequence>
<dbReference type="HOGENOM" id="CLU_3268466_0_0_3"/>
<name>B4VU57_9CYAN</name>
<gene>
    <name evidence="1" type="ORF">MC7420_6131</name>
</gene>
<dbReference type="AlphaFoldDB" id="B4VU57"/>
<protein>
    <submittedName>
        <fullName evidence="1">Uncharacterized protein</fullName>
    </submittedName>
</protein>